<reference evidence="3 4" key="1">
    <citation type="submission" date="2018-11" db="EMBL/GenBank/DDBJ databases">
        <title>Rufibacter latericius sp. nov., isolated from water in Baiyang Lake.</title>
        <authorList>
            <person name="Yang Y."/>
        </authorList>
    </citation>
    <scope>NUCLEOTIDE SEQUENCE [LARGE SCALE GENOMIC DNA]</scope>
    <source>
        <strain evidence="3 4">R-22-1c-1</strain>
    </source>
</reference>
<evidence type="ECO:0000313" key="3">
    <source>
        <dbReference type="EMBL" id="RNI26597.1"/>
    </source>
</evidence>
<comment type="caution">
    <text evidence="3">The sequence shown here is derived from an EMBL/GenBank/DDBJ whole genome shotgun (WGS) entry which is preliminary data.</text>
</comment>
<accession>A0A3M9MN32</accession>
<dbReference type="Pfam" id="PF14297">
    <property type="entry name" value="Lin1244_N"/>
    <property type="match status" value="1"/>
</dbReference>
<feature type="compositionally biased region" description="Low complexity" evidence="1">
    <location>
        <begin position="172"/>
        <end position="182"/>
    </location>
</feature>
<dbReference type="Proteomes" id="UP000272117">
    <property type="component" value="Unassembled WGS sequence"/>
</dbReference>
<feature type="region of interest" description="Disordered" evidence="1">
    <location>
        <begin position="251"/>
        <end position="305"/>
    </location>
</feature>
<evidence type="ECO:0000259" key="2">
    <source>
        <dbReference type="Pfam" id="PF14297"/>
    </source>
</evidence>
<name>A0A3M9MN32_9BACT</name>
<feature type="region of interest" description="Disordered" evidence="1">
    <location>
        <begin position="143"/>
        <end position="194"/>
    </location>
</feature>
<dbReference type="OrthoDB" id="1340773at2"/>
<organism evidence="3 4">
    <name type="scientific">Rufibacter latericius</name>
    <dbReference type="NCBI Taxonomy" id="2487040"/>
    <lineage>
        <taxon>Bacteria</taxon>
        <taxon>Pseudomonadati</taxon>
        <taxon>Bacteroidota</taxon>
        <taxon>Cytophagia</taxon>
        <taxon>Cytophagales</taxon>
        <taxon>Hymenobacteraceae</taxon>
        <taxon>Rufibacter</taxon>
    </lineage>
</organism>
<feature type="compositionally biased region" description="Basic and acidic residues" evidence="1">
    <location>
        <begin position="143"/>
        <end position="155"/>
    </location>
</feature>
<evidence type="ECO:0000256" key="1">
    <source>
        <dbReference type="SAM" id="MobiDB-lite"/>
    </source>
</evidence>
<feature type="domain" description="Lin1244/Lin1753-like N-terminal" evidence="2">
    <location>
        <begin position="11"/>
        <end position="99"/>
    </location>
</feature>
<dbReference type="RefSeq" id="WP_123127080.1">
    <property type="nucleotide sequence ID" value="NZ_RJJD01000006.1"/>
</dbReference>
<dbReference type="EMBL" id="RJJD01000006">
    <property type="protein sequence ID" value="RNI26597.1"/>
    <property type="molecule type" value="Genomic_DNA"/>
</dbReference>
<protein>
    <submittedName>
        <fullName evidence="3">DUF4373 domain-containing protein</fullName>
    </submittedName>
</protein>
<proteinExistence type="predicted"/>
<dbReference type="AlphaFoldDB" id="A0A3M9MN32"/>
<evidence type="ECO:0000313" key="4">
    <source>
        <dbReference type="Proteomes" id="UP000272117"/>
    </source>
</evidence>
<gene>
    <name evidence="3" type="ORF">EFB08_11300</name>
</gene>
<keyword evidence="4" id="KW-1185">Reference proteome</keyword>
<feature type="compositionally biased region" description="Basic and acidic residues" evidence="1">
    <location>
        <begin position="251"/>
        <end position="261"/>
    </location>
</feature>
<dbReference type="InterPro" id="IPR025400">
    <property type="entry name" value="Lin1244/Lin1753-like_N"/>
</dbReference>
<sequence>MARKQTNTADFFPHRVTHGKTMFKLEAKYGNDGYAFLFKLCEMLGAAENHYLDLSDAGDWDFFVVKMRMDESKCNSILQDLITWGKLDKELYQERKVIWYERFMQGLSTLYLNRKREMPARPHFYSRNDSDGPLTTVVVHKVEESKVEQSKEKESITPPPLREGENEEPELLPECPLKVSSPPVAPPPPEPYSKYTPPGLEEVEEYFTENGSDEAEAQNFYREYSQDNWFNKAGHKMFNWQKTAHTWIKHERENQRRREEAAAQGKLTKSETRPAGMSHFDRRLRQVEDFTSEDKYDSEGNRKIA</sequence>
<feature type="compositionally biased region" description="Basic and acidic residues" evidence="1">
    <location>
        <begin position="279"/>
        <end position="305"/>
    </location>
</feature>